<comment type="caution">
    <text evidence="5">The sequence shown here is derived from an EMBL/GenBank/DDBJ whole genome shotgun (WGS) entry which is preliminary data.</text>
</comment>
<evidence type="ECO:0000313" key="6">
    <source>
        <dbReference type="Proteomes" id="UP001295794"/>
    </source>
</evidence>
<proteinExistence type="inferred from homology"/>
<dbReference type="EMBL" id="CAVNYO010000466">
    <property type="protein sequence ID" value="CAK5283397.1"/>
    <property type="molecule type" value="Genomic_DNA"/>
</dbReference>
<keyword evidence="3" id="KW-0624">Polysaccharide degradation</keyword>
<dbReference type="InterPro" id="IPR045032">
    <property type="entry name" value="PEL"/>
</dbReference>
<dbReference type="InterPro" id="IPR002022">
    <property type="entry name" value="Pec_lyase"/>
</dbReference>
<evidence type="ECO:0000313" key="5">
    <source>
        <dbReference type="EMBL" id="CAK5283397.1"/>
    </source>
</evidence>
<keyword evidence="3" id="KW-0119">Carbohydrate metabolism</keyword>
<evidence type="ECO:0000256" key="2">
    <source>
        <dbReference type="ARBA" id="ARBA00023239"/>
    </source>
</evidence>
<evidence type="ECO:0000256" key="3">
    <source>
        <dbReference type="RuleBase" id="RU361173"/>
    </source>
</evidence>
<evidence type="ECO:0000256" key="1">
    <source>
        <dbReference type="ARBA" id="ARBA00010980"/>
    </source>
</evidence>
<gene>
    <name evidence="5" type="ORF">MYCIT1_LOCUS35896</name>
</gene>
<sequence length="392" mass="41916">MHALADILLSSQAFFAPKTRTTTMRTAFIAITIYLLAASAAIVKRASVNDVATVGYGEHDILLFYLPRAESRYSDTQRRASAHRTRCPAVELNRGTERAEDLAVRRRRCPPSMRVSLPHPIYPEFVFLRVSLPSAVTSAVAGTAKKIVLISGTITGNAVVKIGSNTSLIGKSGSALVGVGLRVLNEKNVIIRNVKISKVLASAGDAIGVQASSQVWVDHADLSSDRSHDKDFYDGLLDLTHGITGVTITNSFLRDHWKASLVGHSDSNGAEDTVITVTFANNYWRNLNSRTPSLRFGHAHIYNNLFESNSDGLNTRDGAQMLVQNNVFVNITNAIKSTDGGFAVATGNDFGGATNTAPTGSFTSPPYSAFSLLPVSSVKSTVSGGAGQTLSF</sequence>
<comment type="similarity">
    <text evidence="1 3">Belongs to the polysaccharide lyase 1 family.</text>
</comment>
<accession>A0AAD2I006</accession>
<dbReference type="Pfam" id="PF00544">
    <property type="entry name" value="Pectate_lyase_4"/>
    <property type="match status" value="1"/>
</dbReference>
<comment type="subcellular location">
    <subcellularLocation>
        <location evidence="3">Secreted</location>
    </subcellularLocation>
</comment>
<dbReference type="GO" id="GO:0030570">
    <property type="term" value="F:pectate lyase activity"/>
    <property type="evidence" value="ECO:0007669"/>
    <property type="project" value="InterPro"/>
</dbReference>
<dbReference type="AlphaFoldDB" id="A0AAD2I006"/>
<dbReference type="SMART" id="SM00656">
    <property type="entry name" value="Amb_all"/>
    <property type="match status" value="1"/>
</dbReference>
<dbReference type="SUPFAM" id="SSF51126">
    <property type="entry name" value="Pectin lyase-like"/>
    <property type="match status" value="1"/>
</dbReference>
<name>A0AAD2I006_9AGAR</name>
<dbReference type="InterPro" id="IPR012334">
    <property type="entry name" value="Pectin_lyas_fold"/>
</dbReference>
<dbReference type="GO" id="GO:0000272">
    <property type="term" value="P:polysaccharide catabolic process"/>
    <property type="evidence" value="ECO:0007669"/>
    <property type="project" value="UniProtKB-KW"/>
</dbReference>
<keyword evidence="3" id="KW-0964">Secreted</keyword>
<dbReference type="InterPro" id="IPR011050">
    <property type="entry name" value="Pectin_lyase_fold/virulence"/>
</dbReference>
<dbReference type="Gene3D" id="2.160.20.10">
    <property type="entry name" value="Single-stranded right-handed beta-helix, Pectin lyase-like"/>
    <property type="match status" value="1"/>
</dbReference>
<dbReference type="PANTHER" id="PTHR31683:SF18">
    <property type="entry name" value="PECTATE LYASE 21-RELATED"/>
    <property type="match status" value="1"/>
</dbReference>
<evidence type="ECO:0000259" key="4">
    <source>
        <dbReference type="SMART" id="SM00656"/>
    </source>
</evidence>
<organism evidence="5 6">
    <name type="scientific">Mycena citricolor</name>
    <dbReference type="NCBI Taxonomy" id="2018698"/>
    <lineage>
        <taxon>Eukaryota</taxon>
        <taxon>Fungi</taxon>
        <taxon>Dikarya</taxon>
        <taxon>Basidiomycota</taxon>
        <taxon>Agaricomycotina</taxon>
        <taxon>Agaricomycetes</taxon>
        <taxon>Agaricomycetidae</taxon>
        <taxon>Agaricales</taxon>
        <taxon>Marasmiineae</taxon>
        <taxon>Mycenaceae</taxon>
        <taxon>Mycena</taxon>
    </lineage>
</organism>
<feature type="domain" description="Pectate lyase" evidence="4">
    <location>
        <begin position="128"/>
        <end position="334"/>
    </location>
</feature>
<reference evidence="5" key="1">
    <citation type="submission" date="2023-11" db="EMBL/GenBank/DDBJ databases">
        <authorList>
            <person name="De Vega J J."/>
            <person name="De Vega J J."/>
        </authorList>
    </citation>
    <scope>NUCLEOTIDE SEQUENCE</scope>
</reference>
<keyword evidence="2 3" id="KW-0456">Lyase</keyword>
<dbReference type="PANTHER" id="PTHR31683">
    <property type="entry name" value="PECTATE LYASE 18-RELATED"/>
    <property type="match status" value="1"/>
</dbReference>
<dbReference type="Proteomes" id="UP001295794">
    <property type="component" value="Unassembled WGS sequence"/>
</dbReference>
<keyword evidence="6" id="KW-1185">Reference proteome</keyword>
<dbReference type="GO" id="GO:0005576">
    <property type="term" value="C:extracellular region"/>
    <property type="evidence" value="ECO:0007669"/>
    <property type="project" value="UniProtKB-SubCell"/>
</dbReference>
<protein>
    <recommendedName>
        <fullName evidence="4">Pectate lyase domain-containing protein</fullName>
    </recommendedName>
</protein>